<reference evidence="3 4" key="1">
    <citation type="journal article" date="2017" name="Mol. Biol. Evol.">
        <title>The 4-celled Tetrabaena socialis nuclear genome reveals the essential components for genetic control of cell number at the origin of multicellularity in the volvocine lineage.</title>
        <authorList>
            <person name="Featherston J."/>
            <person name="Arakaki Y."/>
            <person name="Hanschen E.R."/>
            <person name="Ferris P.J."/>
            <person name="Michod R.E."/>
            <person name="Olson B.J.S.C."/>
            <person name="Nozaki H."/>
            <person name="Durand P.M."/>
        </authorList>
    </citation>
    <scope>NUCLEOTIDE SEQUENCE [LARGE SCALE GENOMIC DNA]</scope>
    <source>
        <strain evidence="3 4">NIES-571</strain>
    </source>
</reference>
<dbReference type="InterPro" id="IPR036457">
    <property type="entry name" value="PPM-type-like_dom_sf"/>
</dbReference>
<feature type="compositionally biased region" description="Low complexity" evidence="1">
    <location>
        <begin position="455"/>
        <end position="467"/>
    </location>
</feature>
<sequence length="559" mass="54660">NLYSLATTPTPTRRGSGNFSNTAPAGSLAGYTRNAAGGPPGSGPSLAGTGYGLGSAGQRATATTAATGSPAAVGLSSTMPAGSRPGTATRPGGAGAGAGGAAGRSGASVLGLSFSVGSNQSMGSRAYQEDYRAIADTTSTPGLGHLHNVLLGAAVYDGHGGKQVSHWLCSSYCLLNRCMEAVQQLVAGGGSPNEVSLVLEDVFVACGSTAISGRMTAGSCVALALLVQAGGVPWVLSANVGDSRTVVVSWDEEGGGGRPEGAQMSIDHKLGPAKLSEETRRVQVLFSFVWDVTVLGHKPGLVSMMGSALVAAGVLFVALTGAPPPGGSGSGEGAVAAGEGSGGGREEAARGWGKRDRHGEGGGWGRDQGGDASAVVSAVACGREADDRREAAAAASKAAAEASGNPARWAPPPAAAGAADQGPVGGNSGGGDGSEPGRSRSRWQRSSPEGDARVEPAAAEAGVEAAAGGSGGQRQEAGRDGGGDDMEVDGGREAAGGGGRGGSGGCGSTFLVLEAGAEAKAKAEAEAGDVRREHCEAGGRQRRQQQVAEAEAVYGVGET</sequence>
<feature type="domain" description="PPM-type phosphatase" evidence="2">
    <location>
        <begin position="154"/>
        <end position="284"/>
    </location>
</feature>
<organism evidence="3 4">
    <name type="scientific">Tetrabaena socialis</name>
    <dbReference type="NCBI Taxonomy" id="47790"/>
    <lineage>
        <taxon>Eukaryota</taxon>
        <taxon>Viridiplantae</taxon>
        <taxon>Chlorophyta</taxon>
        <taxon>core chlorophytes</taxon>
        <taxon>Chlorophyceae</taxon>
        <taxon>CS clade</taxon>
        <taxon>Chlamydomonadales</taxon>
        <taxon>Tetrabaenaceae</taxon>
        <taxon>Tetrabaena</taxon>
    </lineage>
</organism>
<accession>A0A2J7ZIW3</accession>
<feature type="region of interest" description="Disordered" evidence="1">
    <location>
        <begin position="325"/>
        <end position="371"/>
    </location>
</feature>
<feature type="compositionally biased region" description="Basic and acidic residues" evidence="1">
    <location>
        <begin position="344"/>
        <end position="360"/>
    </location>
</feature>
<dbReference type="Proteomes" id="UP000236333">
    <property type="component" value="Unassembled WGS sequence"/>
</dbReference>
<feature type="compositionally biased region" description="Low complexity" evidence="1">
    <location>
        <begin position="56"/>
        <end position="74"/>
    </location>
</feature>
<evidence type="ECO:0000313" key="3">
    <source>
        <dbReference type="EMBL" id="PNH00207.1"/>
    </source>
</evidence>
<dbReference type="SUPFAM" id="SSF81606">
    <property type="entry name" value="PP2C-like"/>
    <property type="match status" value="1"/>
</dbReference>
<proteinExistence type="predicted"/>
<feature type="non-terminal residue" evidence="3">
    <location>
        <position position="1"/>
    </location>
</feature>
<feature type="compositionally biased region" description="Low complexity" evidence="1">
    <location>
        <begin position="544"/>
        <end position="559"/>
    </location>
</feature>
<dbReference type="AlphaFoldDB" id="A0A2J7ZIW3"/>
<keyword evidence="4" id="KW-1185">Reference proteome</keyword>
<dbReference type="GO" id="GO:0004722">
    <property type="term" value="F:protein serine/threonine phosphatase activity"/>
    <property type="evidence" value="ECO:0007669"/>
    <property type="project" value="InterPro"/>
</dbReference>
<protein>
    <recommendedName>
        <fullName evidence="2">PPM-type phosphatase domain-containing protein</fullName>
    </recommendedName>
</protein>
<feature type="compositionally biased region" description="Gly residues" evidence="1">
    <location>
        <begin position="423"/>
        <end position="434"/>
    </location>
</feature>
<feature type="non-terminal residue" evidence="3">
    <location>
        <position position="559"/>
    </location>
</feature>
<feature type="region of interest" description="Disordered" evidence="1">
    <location>
        <begin position="536"/>
        <end position="559"/>
    </location>
</feature>
<evidence type="ECO:0000259" key="2">
    <source>
        <dbReference type="Pfam" id="PF00481"/>
    </source>
</evidence>
<gene>
    <name evidence="3" type="ORF">TSOC_013988</name>
</gene>
<feature type="compositionally biased region" description="Gly residues" evidence="1">
    <location>
        <begin position="493"/>
        <end position="507"/>
    </location>
</feature>
<dbReference type="PANTHER" id="PTHR13832">
    <property type="entry name" value="PROTEIN PHOSPHATASE 2C"/>
    <property type="match status" value="1"/>
</dbReference>
<feature type="compositionally biased region" description="Polar residues" evidence="1">
    <location>
        <begin position="1"/>
        <end position="24"/>
    </location>
</feature>
<dbReference type="OrthoDB" id="10264738at2759"/>
<feature type="compositionally biased region" description="Low complexity" evidence="1">
    <location>
        <begin position="392"/>
        <end position="408"/>
    </location>
</feature>
<feature type="region of interest" description="Disordered" evidence="1">
    <location>
        <begin position="1"/>
        <end position="100"/>
    </location>
</feature>
<comment type="caution">
    <text evidence="3">The sequence shown here is derived from an EMBL/GenBank/DDBJ whole genome shotgun (WGS) entry which is preliminary data.</text>
</comment>
<feature type="region of interest" description="Disordered" evidence="1">
    <location>
        <begin position="392"/>
        <end position="508"/>
    </location>
</feature>
<dbReference type="InterPro" id="IPR015655">
    <property type="entry name" value="PP2C"/>
</dbReference>
<evidence type="ECO:0000256" key="1">
    <source>
        <dbReference type="SAM" id="MobiDB-lite"/>
    </source>
</evidence>
<dbReference type="PANTHER" id="PTHR13832:SF827">
    <property type="entry name" value="PROTEIN PHOSPHATASE 1L"/>
    <property type="match status" value="1"/>
</dbReference>
<dbReference type="Pfam" id="PF00481">
    <property type="entry name" value="PP2C"/>
    <property type="match status" value="1"/>
</dbReference>
<dbReference type="InterPro" id="IPR001932">
    <property type="entry name" value="PPM-type_phosphatase-like_dom"/>
</dbReference>
<evidence type="ECO:0000313" key="4">
    <source>
        <dbReference type="Proteomes" id="UP000236333"/>
    </source>
</evidence>
<dbReference type="Gene3D" id="3.60.40.10">
    <property type="entry name" value="PPM-type phosphatase domain"/>
    <property type="match status" value="1"/>
</dbReference>
<name>A0A2J7ZIW3_9CHLO</name>
<dbReference type="EMBL" id="PGGS01001609">
    <property type="protein sequence ID" value="PNH00207.1"/>
    <property type="molecule type" value="Genomic_DNA"/>
</dbReference>